<reference evidence="2 3" key="1">
    <citation type="submission" date="2020-08" db="EMBL/GenBank/DDBJ databases">
        <title>Genomic Encyclopedia of Type Strains, Phase IV (KMG-IV): sequencing the most valuable type-strain genomes for metagenomic binning, comparative biology and taxonomic classification.</title>
        <authorList>
            <person name="Goeker M."/>
        </authorList>
    </citation>
    <scope>NUCLEOTIDE SEQUENCE [LARGE SCALE GENOMIC DNA]</scope>
    <source>
        <strain evidence="2 3">DSM 26736</strain>
    </source>
</reference>
<evidence type="ECO:0000313" key="3">
    <source>
        <dbReference type="Proteomes" id="UP000527143"/>
    </source>
</evidence>
<feature type="compositionally biased region" description="Basic and acidic residues" evidence="1">
    <location>
        <begin position="75"/>
        <end position="93"/>
    </location>
</feature>
<dbReference type="AlphaFoldDB" id="A0A840Y6T7"/>
<protein>
    <submittedName>
        <fullName evidence="2">CCR4-NOT transcriptional regulation complex NOT5 subunit</fullName>
    </submittedName>
</protein>
<feature type="region of interest" description="Disordered" evidence="1">
    <location>
        <begin position="75"/>
        <end position="100"/>
    </location>
</feature>
<comment type="caution">
    <text evidence="2">The sequence shown here is derived from an EMBL/GenBank/DDBJ whole genome shotgun (WGS) entry which is preliminary data.</text>
</comment>
<dbReference type="Pfam" id="PF20089">
    <property type="entry name" value="DUF6481"/>
    <property type="match status" value="1"/>
</dbReference>
<dbReference type="RefSeq" id="WP_184083341.1">
    <property type="nucleotide sequence ID" value="NZ_JACIJF010000001.1"/>
</dbReference>
<evidence type="ECO:0000256" key="1">
    <source>
        <dbReference type="SAM" id="MobiDB-lite"/>
    </source>
</evidence>
<accession>A0A840Y6T7</accession>
<organism evidence="2 3">
    <name type="scientific">Sphingomonas xinjiangensis</name>
    <dbReference type="NCBI Taxonomy" id="643568"/>
    <lineage>
        <taxon>Bacteria</taxon>
        <taxon>Pseudomonadati</taxon>
        <taxon>Pseudomonadota</taxon>
        <taxon>Alphaproteobacteria</taxon>
        <taxon>Sphingomonadales</taxon>
        <taxon>Sphingomonadaceae</taxon>
        <taxon>Sphingomonas</taxon>
    </lineage>
</organism>
<dbReference type="Proteomes" id="UP000527143">
    <property type="component" value="Unassembled WGS sequence"/>
</dbReference>
<name>A0A840Y6T7_9SPHN</name>
<dbReference type="InterPro" id="IPR045510">
    <property type="entry name" value="DUF6481"/>
</dbReference>
<gene>
    <name evidence="2" type="ORF">FHT02_000203</name>
</gene>
<evidence type="ECO:0000313" key="2">
    <source>
        <dbReference type="EMBL" id="MBB5708997.1"/>
    </source>
</evidence>
<sequence length="120" mass="13330">MGYKVPTFQDRAALAAEAKKKALERLKAQPKLDPAELEKRQAARLVREAEEEAKRQAKRDAIAQEKADKLAAAEAERVRLEEEKAQADADRKAKAPPTAAELKAIRDARYAARKARVLGK</sequence>
<proteinExistence type="predicted"/>
<dbReference type="EMBL" id="JACIJF010000001">
    <property type="protein sequence ID" value="MBB5708997.1"/>
    <property type="molecule type" value="Genomic_DNA"/>
</dbReference>
<keyword evidence="3" id="KW-1185">Reference proteome</keyword>